<reference evidence="1 2" key="1">
    <citation type="journal article" date="2021" name="Appl. Environ. Microbiol.">
        <title>Genetic linkage and physical mapping for an oyster mushroom Pleurotus cornucopiae and QTL analysis for the trait cap color.</title>
        <authorList>
            <person name="Zhang Y."/>
            <person name="Gao W."/>
            <person name="Sonnenberg A."/>
            <person name="Chen Q."/>
            <person name="Zhang J."/>
            <person name="Huang C."/>
        </authorList>
    </citation>
    <scope>NUCLEOTIDE SEQUENCE [LARGE SCALE GENOMIC DNA]</scope>
    <source>
        <strain evidence="1">CCMSSC00406</strain>
    </source>
</reference>
<evidence type="ECO:0000313" key="2">
    <source>
        <dbReference type="Proteomes" id="UP000824881"/>
    </source>
</evidence>
<keyword evidence="2" id="KW-1185">Reference proteome</keyword>
<organism evidence="1 2">
    <name type="scientific">Pleurotus cornucopiae</name>
    <name type="common">Cornucopia mushroom</name>
    <dbReference type="NCBI Taxonomy" id="5321"/>
    <lineage>
        <taxon>Eukaryota</taxon>
        <taxon>Fungi</taxon>
        <taxon>Dikarya</taxon>
        <taxon>Basidiomycota</taxon>
        <taxon>Agaricomycotina</taxon>
        <taxon>Agaricomycetes</taxon>
        <taxon>Agaricomycetidae</taxon>
        <taxon>Agaricales</taxon>
        <taxon>Pleurotineae</taxon>
        <taxon>Pleurotaceae</taxon>
        <taxon>Pleurotus</taxon>
    </lineage>
</organism>
<name>A0ACB7IJQ0_PLECO</name>
<accession>A0ACB7IJQ0</accession>
<comment type="caution">
    <text evidence="1">The sequence shown here is derived from an EMBL/GenBank/DDBJ whole genome shotgun (WGS) entry which is preliminary data.</text>
</comment>
<dbReference type="Proteomes" id="UP000824881">
    <property type="component" value="Unassembled WGS sequence"/>
</dbReference>
<gene>
    <name evidence="1" type="ORF">CCMSSC00406_0007967</name>
</gene>
<dbReference type="EMBL" id="WQMT02000010">
    <property type="protein sequence ID" value="KAG9218432.1"/>
    <property type="molecule type" value="Genomic_DNA"/>
</dbReference>
<proteinExistence type="predicted"/>
<sequence length="652" mass="74189">MPAVLHGVNVRNKPEINLHRWLDPAHPEFNRVLYEAIFYYMARTSESERLKVCIATPAMNDAAWRYGHHAQIVLDGTFGICSVRMLLFISLAIDENGKGIPLAFFLFSAPSGNRATHAGYNTDILYELLDKWRRNLSNTRRTFIPYVAITDTDTKERGALLRVWPDICLLLCKFHLRQCWTNQRKRVLSNTPQFWKGHVEARLRALEVRLIESVDHSSAVKSIQFEQEYLQQHIEAPESQRAAQGGLRFLIYLTDNWMSLPLWQSWSQWGRVAAAAIMKIPVDGVIPTTNHLESFNGILKRKHLPEWLHSGHRLRFDTLIHFLVTEILPGVFSARNARAEYAKWLVERFRPYAEGQNLAQIQSERENVDRHRAWWEADSQRDTEASVIVNQGKLANICRSSDNLSIHAACLASDPRYHYDLTLSRTGVGSCSCPDFKQRGGACKHMRALRLVIEYWVQRGIESPYYFPPTLAHARQVSARPASLQSPPGATTLEAEAANRIAVFSNWQVLQSLAADSTTLEEHSISDEENSDDDTYKNPFISQGGAIIEQVQQHIEHGISQVLPTLHGLSELLNKISQPDLSAISTIPELDMVIKNIGHKLNRSQITTDVNLNTSSLHPLIRRQSVYPSLQLRLLPPSPEHAQKRKKSYGVY</sequence>
<evidence type="ECO:0000313" key="1">
    <source>
        <dbReference type="EMBL" id="KAG9218432.1"/>
    </source>
</evidence>
<protein>
    <submittedName>
        <fullName evidence="1">Uncharacterized protein</fullName>
    </submittedName>
</protein>